<keyword evidence="3 6" id="KW-0812">Transmembrane</keyword>
<dbReference type="InterPro" id="IPR005598">
    <property type="entry name" value="ATP_synth_I"/>
</dbReference>
<keyword evidence="5 6" id="KW-0472">Membrane</keyword>
<dbReference type="EMBL" id="PNIO01000040">
    <property type="protein sequence ID" value="PMP70522.1"/>
    <property type="molecule type" value="Genomic_DNA"/>
</dbReference>
<evidence type="ECO:0000256" key="5">
    <source>
        <dbReference type="ARBA" id="ARBA00023136"/>
    </source>
</evidence>
<evidence type="ECO:0000313" key="8">
    <source>
        <dbReference type="Proteomes" id="UP000242288"/>
    </source>
</evidence>
<keyword evidence="2" id="KW-1003">Cell membrane</keyword>
<evidence type="ECO:0000256" key="2">
    <source>
        <dbReference type="ARBA" id="ARBA00022475"/>
    </source>
</evidence>
<gene>
    <name evidence="7" type="ORF">C0186_04875</name>
</gene>
<dbReference type="GO" id="GO:0005886">
    <property type="term" value="C:plasma membrane"/>
    <property type="evidence" value="ECO:0007669"/>
    <property type="project" value="UniProtKB-SubCell"/>
</dbReference>
<protein>
    <submittedName>
        <fullName evidence="7">Uncharacterized protein</fullName>
    </submittedName>
</protein>
<comment type="subcellular location">
    <subcellularLocation>
        <location evidence="1">Cell membrane</location>
        <topology evidence="1">Multi-pass membrane protein</topology>
    </subcellularLocation>
</comment>
<evidence type="ECO:0000256" key="3">
    <source>
        <dbReference type="ARBA" id="ARBA00022692"/>
    </source>
</evidence>
<sequence>MDKEVIKKISREVLILLPIFAFLSWILWDKIIALNIMIGGLTSWLSLKELSWAVKKFFGKPMFQMAVIGLSYIKLGLIFIFLMIIARYGLFNVYGLLAGFAVVLIISSRQALLHSRRQNI</sequence>
<dbReference type="Proteomes" id="UP000242288">
    <property type="component" value="Unassembled WGS sequence"/>
</dbReference>
<evidence type="ECO:0000256" key="4">
    <source>
        <dbReference type="ARBA" id="ARBA00022989"/>
    </source>
</evidence>
<proteinExistence type="predicted"/>
<comment type="caution">
    <text evidence="7">The sequence shown here is derived from an EMBL/GenBank/DDBJ whole genome shotgun (WGS) entry which is preliminary data.</text>
</comment>
<feature type="transmembrane region" description="Helical" evidence="6">
    <location>
        <begin position="91"/>
        <end position="112"/>
    </location>
</feature>
<keyword evidence="4 6" id="KW-1133">Transmembrane helix</keyword>
<feature type="transmembrane region" description="Helical" evidence="6">
    <location>
        <begin position="34"/>
        <end position="54"/>
    </location>
</feature>
<evidence type="ECO:0000256" key="6">
    <source>
        <dbReference type="SAM" id="Phobius"/>
    </source>
</evidence>
<evidence type="ECO:0000313" key="7">
    <source>
        <dbReference type="EMBL" id="PMP70522.1"/>
    </source>
</evidence>
<dbReference type="AlphaFoldDB" id="A0A2J6WJG2"/>
<reference evidence="7 8" key="1">
    <citation type="submission" date="2018-01" db="EMBL/GenBank/DDBJ databases">
        <title>Metagenomic assembled genomes from two thermal pools in the Uzon Caldera, Kamchatka, Russia.</title>
        <authorList>
            <person name="Wilkins L."/>
            <person name="Ettinger C."/>
        </authorList>
    </citation>
    <scope>NUCLEOTIDE SEQUENCE [LARGE SCALE GENOMIC DNA]</scope>
    <source>
        <strain evidence="7">ZAV-04</strain>
    </source>
</reference>
<feature type="transmembrane region" description="Helical" evidence="6">
    <location>
        <begin position="66"/>
        <end position="85"/>
    </location>
</feature>
<accession>A0A2J6WJG2</accession>
<name>A0A2J6WJG2_9BACT</name>
<dbReference type="Pfam" id="PF03899">
    <property type="entry name" value="ATP-synt_I"/>
    <property type="match status" value="1"/>
</dbReference>
<evidence type="ECO:0000256" key="1">
    <source>
        <dbReference type="ARBA" id="ARBA00004651"/>
    </source>
</evidence>
<organism evidence="7 8">
    <name type="scientific">Thermodesulfovibrio aggregans</name>
    <dbReference type="NCBI Taxonomy" id="86166"/>
    <lineage>
        <taxon>Bacteria</taxon>
        <taxon>Pseudomonadati</taxon>
        <taxon>Nitrospirota</taxon>
        <taxon>Thermodesulfovibrionia</taxon>
        <taxon>Thermodesulfovibrionales</taxon>
        <taxon>Thermodesulfovibrionaceae</taxon>
        <taxon>Thermodesulfovibrio</taxon>
    </lineage>
</organism>